<evidence type="ECO:0000313" key="6">
    <source>
        <dbReference type="Proteomes" id="UP000095009"/>
    </source>
</evidence>
<dbReference type="PANTHER" id="PTHR45896:SF1">
    <property type="entry name" value="N-ALPHA-ACETYLTRANSFERASE 30"/>
    <property type="match status" value="1"/>
</dbReference>
<reference evidence="5 6" key="1">
    <citation type="journal article" date="2016" name="Proc. Natl. Acad. Sci. U.S.A.">
        <title>Comparative genomics of biotechnologically important yeasts.</title>
        <authorList>
            <person name="Riley R."/>
            <person name="Haridas S."/>
            <person name="Wolfe K.H."/>
            <person name="Lopes M.R."/>
            <person name="Hittinger C.T."/>
            <person name="Goeker M."/>
            <person name="Salamov A.A."/>
            <person name="Wisecaver J.H."/>
            <person name="Long T.M."/>
            <person name="Calvey C.H."/>
            <person name="Aerts A.L."/>
            <person name="Barry K.W."/>
            <person name="Choi C."/>
            <person name="Clum A."/>
            <person name="Coughlan A.Y."/>
            <person name="Deshpande S."/>
            <person name="Douglass A.P."/>
            <person name="Hanson S.J."/>
            <person name="Klenk H.-P."/>
            <person name="LaButti K.M."/>
            <person name="Lapidus A."/>
            <person name="Lindquist E.A."/>
            <person name="Lipzen A.M."/>
            <person name="Meier-Kolthoff J.P."/>
            <person name="Ohm R.A."/>
            <person name="Otillar R.P."/>
            <person name="Pangilinan J.L."/>
            <person name="Peng Y."/>
            <person name="Rokas A."/>
            <person name="Rosa C.A."/>
            <person name="Scheuner C."/>
            <person name="Sibirny A.A."/>
            <person name="Slot J.C."/>
            <person name="Stielow J.B."/>
            <person name="Sun H."/>
            <person name="Kurtzman C.P."/>
            <person name="Blackwell M."/>
            <person name="Grigoriev I.V."/>
            <person name="Jeffries T.W."/>
        </authorList>
    </citation>
    <scope>NUCLEOTIDE SEQUENCE [LARGE SCALE GENOMIC DNA]</scope>
    <source>
        <strain evidence="5 6">DSM 6958</strain>
    </source>
</reference>
<dbReference type="Gene3D" id="3.40.630.30">
    <property type="match status" value="1"/>
</dbReference>
<evidence type="ECO:0000313" key="5">
    <source>
        <dbReference type="EMBL" id="ODQ63594.1"/>
    </source>
</evidence>
<gene>
    <name evidence="5" type="ORF">NADFUDRAFT_47960</name>
</gene>
<keyword evidence="6" id="KW-1185">Reference proteome</keyword>
<dbReference type="GO" id="GO:0031417">
    <property type="term" value="C:NatC complex"/>
    <property type="evidence" value="ECO:0007669"/>
    <property type="project" value="EnsemblFungi"/>
</dbReference>
<dbReference type="Proteomes" id="UP000095009">
    <property type="component" value="Unassembled WGS sequence"/>
</dbReference>
<evidence type="ECO:0000256" key="1">
    <source>
        <dbReference type="ARBA" id="ARBA00022679"/>
    </source>
</evidence>
<accession>A0A1E3PEG6</accession>
<evidence type="ECO:0000256" key="2">
    <source>
        <dbReference type="ARBA" id="ARBA00023315"/>
    </source>
</evidence>
<dbReference type="AlphaFoldDB" id="A0A1E3PEG6"/>
<dbReference type="STRING" id="857566.A0A1E3PEG6"/>
<dbReference type="FunFam" id="3.40.630.30:FF:000091">
    <property type="entry name" value="Peptide alpha-N-acetyltransferase"/>
    <property type="match status" value="1"/>
</dbReference>
<dbReference type="PANTHER" id="PTHR45896">
    <property type="entry name" value="N-ALPHA-ACETYLTRANSFERASE 30"/>
    <property type="match status" value="1"/>
</dbReference>
<dbReference type="SUPFAM" id="SSF55729">
    <property type="entry name" value="Acyl-CoA N-acyltransferases (Nat)"/>
    <property type="match status" value="1"/>
</dbReference>
<dbReference type="InterPro" id="IPR000182">
    <property type="entry name" value="GNAT_dom"/>
</dbReference>
<feature type="domain" description="N-acetyltransferase" evidence="4">
    <location>
        <begin position="17"/>
        <end position="174"/>
    </location>
</feature>
<evidence type="ECO:0000256" key="3">
    <source>
        <dbReference type="ARBA" id="ARBA00024025"/>
    </source>
</evidence>
<organism evidence="5 6">
    <name type="scientific">Nadsonia fulvescens var. elongata DSM 6958</name>
    <dbReference type="NCBI Taxonomy" id="857566"/>
    <lineage>
        <taxon>Eukaryota</taxon>
        <taxon>Fungi</taxon>
        <taxon>Dikarya</taxon>
        <taxon>Ascomycota</taxon>
        <taxon>Saccharomycotina</taxon>
        <taxon>Dipodascomycetes</taxon>
        <taxon>Dipodascales</taxon>
        <taxon>Dipodascales incertae sedis</taxon>
        <taxon>Nadsonia</taxon>
    </lineage>
</organism>
<proteinExistence type="inferred from homology"/>
<dbReference type="CDD" id="cd04301">
    <property type="entry name" value="NAT_SF"/>
    <property type="match status" value="1"/>
</dbReference>
<dbReference type="PROSITE" id="PS51186">
    <property type="entry name" value="GNAT"/>
    <property type="match status" value="1"/>
</dbReference>
<dbReference type="InterPro" id="IPR044542">
    <property type="entry name" value="NAA30-like"/>
</dbReference>
<dbReference type="Pfam" id="PF00583">
    <property type="entry name" value="Acetyltransf_1"/>
    <property type="match status" value="1"/>
</dbReference>
<dbReference type="OrthoDB" id="249099at2759"/>
<sequence>MSSGDKDSSVKSTPKPIIYRPYFKENEETELKSVISLISSDLSEPYSIYVYRYFIYEWPNLTFLAFDEDDKTQSDPCGVVVCKLERFRGCRNRGYIAMLAVKKSHRGQGIAKKLVKMAVEAMINLNADEIMLETEVTNEAATHLYENFGFLRMKRLYRYYLNSNDAFRLILPVTKASPIMSQFLQKDPEYLEQQQLDYMTQQGQIL</sequence>
<dbReference type="GO" id="GO:0000822">
    <property type="term" value="F:inositol hexakisphosphate binding"/>
    <property type="evidence" value="ECO:0007669"/>
    <property type="project" value="EnsemblFungi"/>
</dbReference>
<dbReference type="InterPro" id="IPR016181">
    <property type="entry name" value="Acyl_CoA_acyltransferase"/>
</dbReference>
<evidence type="ECO:0000259" key="4">
    <source>
        <dbReference type="PROSITE" id="PS51186"/>
    </source>
</evidence>
<keyword evidence="2 5" id="KW-0012">Acyltransferase</keyword>
<name>A0A1E3PEG6_9ASCO</name>
<keyword evidence="1 5" id="KW-0808">Transferase</keyword>
<dbReference type="GO" id="GO:0004596">
    <property type="term" value="F:protein-N-terminal amino-acid acetyltransferase activity"/>
    <property type="evidence" value="ECO:0007669"/>
    <property type="project" value="EnsemblFungi"/>
</dbReference>
<comment type="similarity">
    <text evidence="3">Belongs to the acetyltransferase family. MAK3 subfamily.</text>
</comment>
<dbReference type="EMBL" id="KV454414">
    <property type="protein sequence ID" value="ODQ63594.1"/>
    <property type="molecule type" value="Genomic_DNA"/>
</dbReference>
<protein>
    <submittedName>
        <fullName evidence="5">Acyl-CoA N-acyltransferase</fullName>
    </submittedName>
</protein>